<proteinExistence type="predicted"/>
<dbReference type="InterPro" id="IPR050776">
    <property type="entry name" value="Ank_Repeat/CDKN_Inhibitor"/>
</dbReference>
<dbReference type="InterPro" id="IPR011029">
    <property type="entry name" value="DEATH-like_dom_sf"/>
</dbReference>
<feature type="repeat" description="ANK" evidence="3">
    <location>
        <begin position="172"/>
        <end position="204"/>
    </location>
</feature>
<dbReference type="Ensembl" id="ENSAPET00000017036.1">
    <property type="protein sequence ID" value="ENSAPEP00000016579.1"/>
    <property type="gene ID" value="ENSAPEG00000011842.1"/>
</dbReference>
<keyword evidence="2 3" id="KW-0040">ANK repeat</keyword>
<reference evidence="4" key="2">
    <citation type="submission" date="2025-08" db="UniProtKB">
        <authorList>
            <consortium name="Ensembl"/>
        </authorList>
    </citation>
    <scope>IDENTIFICATION</scope>
</reference>
<dbReference type="PANTHER" id="PTHR24201">
    <property type="entry name" value="ANK_REP_REGION DOMAIN-CONTAINING PROTEIN"/>
    <property type="match status" value="1"/>
</dbReference>
<feature type="repeat" description="ANK" evidence="3">
    <location>
        <begin position="203"/>
        <end position="235"/>
    </location>
</feature>
<sequence>MTAEKRSIVLTIRTRIDQNSRVLDILEARGERACRKFFHPCLMLAEPDLYQRIKTYVGSVNEHIQDSRRQLIGYLLERDNEGMDQLKNQTVTQKIAAIRSIKEAKRYKIEKAGRKNMLLGKEDNKPAESKSENLIHMTAANGEVELLEELLGDTDINTVNTSNETLLHADNVGHTALHKAASRGHTDIMRVLIKAGVNAVNQDGLTPLHVAGQQGHADTVIQLLQGKADPKVKDRQGRTALHWAAASQEESRVVDLLLSAKTNPNITDNEKKTALHVAAAAGKVDAVTSLLSHKAKAGTRDMDGSTPLHYAAADAHLVFMSYVFPVRPSKKRPK</sequence>
<dbReference type="SMART" id="SM00248">
    <property type="entry name" value="ANK"/>
    <property type="match status" value="6"/>
</dbReference>
<dbReference type="OMA" id="VNEHIQD"/>
<evidence type="ECO:0000313" key="4">
    <source>
        <dbReference type="Ensembl" id="ENSAPEP00000016579.1"/>
    </source>
</evidence>
<dbReference type="GeneTree" id="ENSGT00940000168131"/>
<dbReference type="SUPFAM" id="SSF47986">
    <property type="entry name" value="DEATH domain"/>
    <property type="match status" value="1"/>
</dbReference>
<keyword evidence="5" id="KW-1185">Reference proteome</keyword>
<feature type="repeat" description="ANK" evidence="3">
    <location>
        <begin position="236"/>
        <end position="269"/>
    </location>
</feature>
<dbReference type="STRING" id="161767.ENSAPEP00000016579"/>
<protein>
    <submittedName>
        <fullName evidence="4">Uncharacterized protein</fullName>
    </submittedName>
</protein>
<organism evidence="4 5">
    <name type="scientific">Amphiprion percula</name>
    <name type="common">Orange clownfish</name>
    <name type="synonym">Lutjanus percula</name>
    <dbReference type="NCBI Taxonomy" id="161767"/>
    <lineage>
        <taxon>Eukaryota</taxon>
        <taxon>Metazoa</taxon>
        <taxon>Chordata</taxon>
        <taxon>Craniata</taxon>
        <taxon>Vertebrata</taxon>
        <taxon>Euteleostomi</taxon>
        <taxon>Actinopterygii</taxon>
        <taxon>Neopterygii</taxon>
        <taxon>Teleostei</taxon>
        <taxon>Neoteleostei</taxon>
        <taxon>Acanthomorphata</taxon>
        <taxon>Ovalentaria</taxon>
        <taxon>Pomacentridae</taxon>
        <taxon>Amphiprion</taxon>
    </lineage>
</organism>
<dbReference type="InterPro" id="IPR036770">
    <property type="entry name" value="Ankyrin_rpt-contain_sf"/>
</dbReference>
<feature type="repeat" description="ANK" evidence="3">
    <location>
        <begin position="270"/>
        <end position="302"/>
    </location>
</feature>
<evidence type="ECO:0000256" key="2">
    <source>
        <dbReference type="ARBA" id="ARBA00023043"/>
    </source>
</evidence>
<dbReference type="PROSITE" id="PS50297">
    <property type="entry name" value="ANK_REP_REGION"/>
    <property type="match status" value="4"/>
</dbReference>
<dbReference type="Proteomes" id="UP000265080">
    <property type="component" value="Chromosome 2"/>
</dbReference>
<dbReference type="Pfam" id="PF12796">
    <property type="entry name" value="Ank_2"/>
    <property type="match status" value="2"/>
</dbReference>
<dbReference type="SUPFAM" id="SSF48403">
    <property type="entry name" value="Ankyrin repeat"/>
    <property type="match status" value="1"/>
</dbReference>
<evidence type="ECO:0000313" key="5">
    <source>
        <dbReference type="Proteomes" id="UP000265080"/>
    </source>
</evidence>
<dbReference type="PANTHER" id="PTHR24201:SF15">
    <property type="entry name" value="ANKYRIN REPEAT DOMAIN-CONTAINING PROTEIN 66"/>
    <property type="match status" value="1"/>
</dbReference>
<dbReference type="AlphaFoldDB" id="A0A3P8SVP2"/>
<dbReference type="InterPro" id="IPR002110">
    <property type="entry name" value="Ankyrin_rpt"/>
</dbReference>
<reference evidence="4" key="3">
    <citation type="submission" date="2025-09" db="UniProtKB">
        <authorList>
            <consortium name="Ensembl"/>
        </authorList>
    </citation>
    <scope>IDENTIFICATION</scope>
</reference>
<accession>A0A3P8SVP2</accession>
<evidence type="ECO:0000256" key="3">
    <source>
        <dbReference type="PROSITE-ProRule" id="PRU00023"/>
    </source>
</evidence>
<name>A0A3P8SVP2_AMPPE</name>
<evidence type="ECO:0000256" key="1">
    <source>
        <dbReference type="ARBA" id="ARBA00022737"/>
    </source>
</evidence>
<keyword evidence="1" id="KW-0677">Repeat</keyword>
<dbReference type="PRINTS" id="PR01415">
    <property type="entry name" value="ANKYRIN"/>
</dbReference>
<reference evidence="4 5" key="1">
    <citation type="submission" date="2018-03" db="EMBL/GenBank/DDBJ databases">
        <title>Finding Nemo's genes: A chromosome-scale reference assembly of the genome of the orange clownfish Amphiprion percula.</title>
        <authorList>
            <person name="Lehmann R."/>
        </authorList>
    </citation>
    <scope>NUCLEOTIDE SEQUENCE</scope>
</reference>
<dbReference type="Gene3D" id="1.25.40.20">
    <property type="entry name" value="Ankyrin repeat-containing domain"/>
    <property type="match status" value="2"/>
</dbReference>
<dbReference type="PROSITE" id="PS50088">
    <property type="entry name" value="ANK_REPEAT"/>
    <property type="match status" value="4"/>
</dbReference>
<dbReference type="CDD" id="cd01671">
    <property type="entry name" value="CARD"/>
    <property type="match status" value="1"/>
</dbReference>